<reference evidence="7 8" key="1">
    <citation type="submission" date="2018-12" db="EMBL/GenBank/DDBJ databases">
        <title>Genome sequencing of Prevotella sp. KCOM 3155 (= JS262).</title>
        <authorList>
            <person name="Kook J.-K."/>
            <person name="Park S.-N."/>
            <person name="Lim Y.K."/>
        </authorList>
    </citation>
    <scope>NUCLEOTIDE SEQUENCE [LARGE SCALE GENOMIC DNA]</scope>
    <source>
        <strain evidence="7 8">KCOM 3155</strain>
    </source>
</reference>
<dbReference type="Pfam" id="PF01476">
    <property type="entry name" value="LysM"/>
    <property type="match status" value="2"/>
</dbReference>
<evidence type="ECO:0000259" key="6">
    <source>
        <dbReference type="PROSITE" id="PS51782"/>
    </source>
</evidence>
<dbReference type="InterPro" id="IPR002901">
    <property type="entry name" value="MGlyc_endo_b_GlcNAc-like_dom"/>
</dbReference>
<feature type="domain" description="LysM" evidence="6">
    <location>
        <begin position="251"/>
        <end position="295"/>
    </location>
</feature>
<feature type="domain" description="LysM" evidence="6">
    <location>
        <begin position="193"/>
        <end position="237"/>
    </location>
</feature>
<keyword evidence="5" id="KW-0732">Signal</keyword>
<dbReference type="CDD" id="cd00118">
    <property type="entry name" value="LysM"/>
    <property type="match status" value="1"/>
</dbReference>
<evidence type="ECO:0000313" key="8">
    <source>
        <dbReference type="Proteomes" id="UP000278983"/>
    </source>
</evidence>
<proteinExistence type="predicted"/>
<dbReference type="EMBL" id="RYYU01000001">
    <property type="protein sequence ID" value="RUL58345.1"/>
    <property type="molecule type" value="Genomic_DNA"/>
</dbReference>
<evidence type="ECO:0000256" key="1">
    <source>
        <dbReference type="ARBA" id="ARBA00022529"/>
    </source>
</evidence>
<keyword evidence="8" id="KW-1185">Reference proteome</keyword>
<dbReference type="GO" id="GO:0042742">
    <property type="term" value="P:defense response to bacterium"/>
    <property type="evidence" value="ECO:0007669"/>
    <property type="project" value="UniProtKB-KW"/>
</dbReference>
<dbReference type="GO" id="GO:0031640">
    <property type="term" value="P:killing of cells of another organism"/>
    <property type="evidence" value="ECO:0007669"/>
    <property type="project" value="UniProtKB-KW"/>
</dbReference>
<protein>
    <recommendedName>
        <fullName evidence="4">Peptidoglycan hydrolase</fullName>
    </recommendedName>
</protein>
<organism evidence="7 8">
    <name type="scientific">Prevotella koreensis</name>
    <dbReference type="NCBI Taxonomy" id="2490854"/>
    <lineage>
        <taxon>Bacteria</taxon>
        <taxon>Pseudomonadati</taxon>
        <taxon>Bacteroidota</taxon>
        <taxon>Bacteroidia</taxon>
        <taxon>Bacteroidales</taxon>
        <taxon>Prevotellaceae</taxon>
        <taxon>Prevotella</taxon>
    </lineage>
</organism>
<dbReference type="InterPro" id="IPR036779">
    <property type="entry name" value="LysM_dom_sf"/>
</dbReference>
<dbReference type="Gene3D" id="1.10.530.10">
    <property type="match status" value="1"/>
</dbReference>
<evidence type="ECO:0000256" key="3">
    <source>
        <dbReference type="ARBA" id="ARBA00022801"/>
    </source>
</evidence>
<feature type="chain" id="PRO_5018722358" description="Peptidoglycan hydrolase" evidence="5">
    <location>
        <begin position="20"/>
        <end position="296"/>
    </location>
</feature>
<evidence type="ECO:0000313" key="7">
    <source>
        <dbReference type="EMBL" id="RUL58345.1"/>
    </source>
</evidence>
<comment type="caution">
    <text evidence="7">The sequence shown here is derived from an EMBL/GenBank/DDBJ whole genome shotgun (WGS) entry which is preliminary data.</text>
</comment>
<sequence length="296" mass="34016">MRHVFRILLILVVAIQCNAQNARLNPAYLKYIERYAGLAMEQMKLHGIPASITLAQGLIESGAGQSELARNGNNHFGIKCHGWQGRTIYHDDDLAGECFRAYDNVRQSYEDHSVFLVKGQRYRGLFSLSKSDYRGWARGLKAAGYATNPAYADILIRIIEQYQLYDYDKSKRQHHKPIDTIEEFKVLICNNTPYVVVMDGETLESISEKTGVSVRRLAKYNEIPRKMRLKPGSPIYLEKKSKHASKVYKGKYHEVREGESIHSIAQIYAMRVKTLYKINNLPPDYMVKVGDKLRIR</sequence>
<name>A0A3S0R953_9BACT</name>
<dbReference type="SMART" id="SM00047">
    <property type="entry name" value="LYZ2"/>
    <property type="match status" value="1"/>
</dbReference>
<dbReference type="GO" id="GO:0004040">
    <property type="term" value="F:amidase activity"/>
    <property type="evidence" value="ECO:0007669"/>
    <property type="project" value="InterPro"/>
</dbReference>
<dbReference type="Gene3D" id="3.10.350.10">
    <property type="entry name" value="LysM domain"/>
    <property type="match status" value="2"/>
</dbReference>
<dbReference type="InterPro" id="IPR051056">
    <property type="entry name" value="Glycosyl_Hydrolase_73"/>
</dbReference>
<evidence type="ECO:0000256" key="4">
    <source>
        <dbReference type="ARBA" id="ARBA00032108"/>
    </source>
</evidence>
<keyword evidence="3" id="KW-0378">Hydrolase</keyword>
<dbReference type="SUPFAM" id="SSF54106">
    <property type="entry name" value="LysM domain"/>
    <property type="match status" value="2"/>
</dbReference>
<evidence type="ECO:0000256" key="2">
    <source>
        <dbReference type="ARBA" id="ARBA00022638"/>
    </source>
</evidence>
<keyword evidence="2" id="KW-0081">Bacteriolytic enzyme</keyword>
<evidence type="ECO:0000256" key="5">
    <source>
        <dbReference type="SAM" id="SignalP"/>
    </source>
</evidence>
<dbReference type="SMART" id="SM00257">
    <property type="entry name" value="LysM"/>
    <property type="match status" value="2"/>
</dbReference>
<dbReference type="Pfam" id="PF01832">
    <property type="entry name" value="Glucosaminidase"/>
    <property type="match status" value="1"/>
</dbReference>
<dbReference type="PANTHER" id="PTHR33308:SF9">
    <property type="entry name" value="PEPTIDOGLYCAN HYDROLASE FLGJ"/>
    <property type="match status" value="1"/>
</dbReference>
<dbReference type="Proteomes" id="UP000278983">
    <property type="component" value="Unassembled WGS sequence"/>
</dbReference>
<dbReference type="InterPro" id="IPR018392">
    <property type="entry name" value="LysM"/>
</dbReference>
<accession>A0A3S0R953</accession>
<dbReference type="PANTHER" id="PTHR33308">
    <property type="entry name" value="PEPTIDOGLYCAN HYDROLASE FLGJ"/>
    <property type="match status" value="1"/>
</dbReference>
<gene>
    <name evidence="7" type="ORF">EHV08_00220</name>
</gene>
<feature type="signal peptide" evidence="5">
    <location>
        <begin position="1"/>
        <end position="19"/>
    </location>
</feature>
<keyword evidence="1" id="KW-0929">Antimicrobial</keyword>
<dbReference type="PROSITE" id="PS51782">
    <property type="entry name" value="LYSM"/>
    <property type="match status" value="2"/>
</dbReference>
<dbReference type="OrthoDB" id="977752at2"/>
<dbReference type="AlphaFoldDB" id="A0A3S0R953"/>